<dbReference type="EMBL" id="VJZC01000012">
    <property type="protein sequence ID" value="MPY56294.1"/>
    <property type="molecule type" value="Genomic_DNA"/>
</dbReference>
<gene>
    <name evidence="5" type="ORF">FNH08_03600</name>
</gene>
<dbReference type="Pfam" id="PF01590">
    <property type="entry name" value="GAF"/>
    <property type="match status" value="2"/>
</dbReference>
<feature type="compositionally biased region" description="Pro residues" evidence="2">
    <location>
        <begin position="253"/>
        <end position="262"/>
    </location>
</feature>
<evidence type="ECO:0000256" key="1">
    <source>
        <dbReference type="ARBA" id="ARBA00022801"/>
    </source>
</evidence>
<evidence type="ECO:0000313" key="5">
    <source>
        <dbReference type="EMBL" id="MPY56294.1"/>
    </source>
</evidence>
<dbReference type="CDD" id="cd16936">
    <property type="entry name" value="HATPase_RsbW-like"/>
    <property type="match status" value="1"/>
</dbReference>
<feature type="compositionally biased region" description="Pro residues" evidence="2">
    <location>
        <begin position="387"/>
        <end position="397"/>
    </location>
</feature>
<dbReference type="InterPro" id="IPR036457">
    <property type="entry name" value="PPM-type-like_dom_sf"/>
</dbReference>
<evidence type="ECO:0000256" key="2">
    <source>
        <dbReference type="SAM" id="MobiDB-lite"/>
    </source>
</evidence>
<dbReference type="SMART" id="SM00065">
    <property type="entry name" value="GAF"/>
    <property type="match status" value="1"/>
</dbReference>
<dbReference type="SMART" id="SM00331">
    <property type="entry name" value="PP2C_SIG"/>
    <property type="match status" value="1"/>
</dbReference>
<dbReference type="Proteomes" id="UP000400924">
    <property type="component" value="Unassembled WGS sequence"/>
</dbReference>
<protein>
    <submittedName>
        <fullName evidence="5">SpoIIE family protein phosphatase</fullName>
    </submittedName>
</protein>
<dbReference type="InterPro" id="IPR029016">
    <property type="entry name" value="GAF-like_dom_sf"/>
</dbReference>
<comment type="caution">
    <text evidence="5">The sequence shown here is derived from an EMBL/GenBank/DDBJ whole genome shotgun (WGS) entry which is preliminary data.</text>
</comment>
<accession>A0A5N8XAS9</accession>
<dbReference type="InterPro" id="IPR052016">
    <property type="entry name" value="Bact_Sigma-Reg"/>
</dbReference>
<dbReference type="PANTHER" id="PTHR43156:SF2">
    <property type="entry name" value="STAGE II SPORULATION PROTEIN E"/>
    <property type="match status" value="1"/>
</dbReference>
<keyword evidence="1" id="KW-0378">Hydrolase</keyword>
<dbReference type="Gene3D" id="3.60.40.10">
    <property type="entry name" value="PPM-type phosphatase domain"/>
    <property type="match status" value="1"/>
</dbReference>
<feature type="region of interest" description="Disordered" evidence="2">
    <location>
        <begin position="244"/>
        <end position="272"/>
    </location>
</feature>
<dbReference type="Pfam" id="PF13581">
    <property type="entry name" value="HATPase_c_2"/>
    <property type="match status" value="1"/>
</dbReference>
<proteinExistence type="predicted"/>
<feature type="domain" description="GAF" evidence="3">
    <location>
        <begin position="435"/>
        <end position="619"/>
    </location>
</feature>
<dbReference type="GO" id="GO:0016791">
    <property type="term" value="F:phosphatase activity"/>
    <property type="evidence" value="ECO:0007669"/>
    <property type="project" value="TreeGrafter"/>
</dbReference>
<dbReference type="Pfam" id="PF07228">
    <property type="entry name" value="SpoIIE"/>
    <property type="match status" value="1"/>
</dbReference>
<sequence length="988" mass="105979">MAPPGKPSGGSRRGRLRVREVIPLSVAWDDIGGLVDAHERFLAGARVDSDVRDSVLDSWKRCRSAGLEPHQLLIPYSPDLVMEDPLLRASDPVLEHLTTSLANVSMTVVLCDAQARMVQRHGGDRQLRSRLDEVNFAPGFCASEDAAGTNGVGTALAERRPTYVIGREHFADCLSPFACAGAPVRNPLSGRIEAILDLTCLRDDGDPAMMRLVREAAHDIEARLLEQSTDRERALLAAYRTASRRNGERGGWPPQPEPPPWEPADGHDGHGLGRVDLAVLREKAEELIASPHRTLDEVALSGGRVATLLRRPVMGAAGETGVVVEARVLGGPRLRHVELTAPAAPTVPVRATGMPAPAPAAPGPPPATLPIAPPAPPPALAVRTVAPAPPSTPPPEALAPTAVPADDGDGDSGAGGWLLLVGEPGVGRLAVLARRRLELLHDASVRIGTTLDVTRTAEELTEVTVPRFADFTAVDLPDSVLHGDEPGSLGPGSMLRRIALNSIHQESHLYEVGALFPFVGSTPQARSWETGQSVLEPVLSEATGWIAQDPERLERVLAAGIHSLITVPLRARGTTLGMASFYRSEEPAPFEDDDLSLAQELVGRAAISIDNARRYTREHKTALALQRSLLPRGRSDQSAVEVAYRYLPAQAGVGGDWFDVIPLSGARVALVVGDVVGHGLHAAATMGRLRTAVHNFCSLDLPPDDLLTHLDDLVGRLDRGEGWAVENTHADSGIVGATCLYVVYDPVSRHCTLTRAGHPLPAIVRPDGTVDFVDLPSAPPLGLGGMPFETVEMELAEGSQLVLYTDGLIEDRHRDIDTGLDKLRTVLSCPDRAPEDTCEAVLDALLPAGPSDDVALLVARTHALGRDRVAQWDFPNDPAMVSRARVAVTRQLSAWDLDDLAFTTELVASELVTNAIRHATGPFQLRLLRDRTLICEVSDGSSTSPRLRRARTEDEGGRGLFLVAQLTARWGTRYTPDGKIIWAEQPLR</sequence>
<dbReference type="Gene3D" id="3.30.450.40">
    <property type="match status" value="2"/>
</dbReference>
<organism evidence="5 6">
    <name type="scientific">Streptomyces spongiae</name>
    <dbReference type="NCBI Taxonomy" id="565072"/>
    <lineage>
        <taxon>Bacteria</taxon>
        <taxon>Bacillati</taxon>
        <taxon>Actinomycetota</taxon>
        <taxon>Actinomycetes</taxon>
        <taxon>Kitasatosporales</taxon>
        <taxon>Streptomycetaceae</taxon>
        <taxon>Streptomyces</taxon>
    </lineage>
</organism>
<evidence type="ECO:0000259" key="3">
    <source>
        <dbReference type="SMART" id="SM00065"/>
    </source>
</evidence>
<dbReference type="FunFam" id="3.30.565.10:FF:000028">
    <property type="entry name" value="PAS sensor protein"/>
    <property type="match status" value="1"/>
</dbReference>
<dbReference type="PANTHER" id="PTHR43156">
    <property type="entry name" value="STAGE II SPORULATION PROTEIN E-RELATED"/>
    <property type="match status" value="1"/>
</dbReference>
<dbReference type="Gene3D" id="3.30.565.10">
    <property type="entry name" value="Histidine kinase-like ATPase, C-terminal domain"/>
    <property type="match status" value="1"/>
</dbReference>
<evidence type="ECO:0000313" key="6">
    <source>
        <dbReference type="Proteomes" id="UP000400924"/>
    </source>
</evidence>
<dbReference type="SUPFAM" id="SSF81606">
    <property type="entry name" value="PP2C-like"/>
    <property type="match status" value="1"/>
</dbReference>
<evidence type="ECO:0000259" key="4">
    <source>
        <dbReference type="SMART" id="SM00331"/>
    </source>
</evidence>
<dbReference type="InterPro" id="IPR001932">
    <property type="entry name" value="PPM-type_phosphatase-like_dom"/>
</dbReference>
<dbReference type="FunFam" id="3.30.450.40:FF:000035">
    <property type="entry name" value="PAS sensor protein"/>
    <property type="match status" value="1"/>
</dbReference>
<dbReference type="SUPFAM" id="SSF55781">
    <property type="entry name" value="GAF domain-like"/>
    <property type="match status" value="1"/>
</dbReference>
<reference evidence="5 6" key="1">
    <citation type="submission" date="2019-07" db="EMBL/GenBank/DDBJ databases">
        <title>New species of Amycolatopsis and Streptomyces.</title>
        <authorList>
            <person name="Duangmal K."/>
            <person name="Teo W.F.A."/>
            <person name="Lipun K."/>
        </authorList>
    </citation>
    <scope>NUCLEOTIDE SEQUENCE [LARGE SCALE GENOMIC DNA]</scope>
    <source>
        <strain evidence="5 6">NBRC 106415</strain>
    </source>
</reference>
<keyword evidence="6" id="KW-1185">Reference proteome</keyword>
<dbReference type="AlphaFoldDB" id="A0A5N8XAS9"/>
<dbReference type="InterPro" id="IPR003018">
    <property type="entry name" value="GAF"/>
</dbReference>
<name>A0A5N8XAS9_9ACTN</name>
<dbReference type="InterPro" id="IPR036890">
    <property type="entry name" value="HATPase_C_sf"/>
</dbReference>
<dbReference type="FunFam" id="3.60.40.10:FF:000031">
    <property type="entry name" value="PAS sensor protein"/>
    <property type="match status" value="1"/>
</dbReference>
<feature type="domain" description="PPM-type phosphatase" evidence="4">
    <location>
        <begin position="637"/>
        <end position="861"/>
    </location>
</feature>
<feature type="region of interest" description="Disordered" evidence="2">
    <location>
        <begin position="386"/>
        <end position="410"/>
    </location>
</feature>
<dbReference type="InterPro" id="IPR003594">
    <property type="entry name" value="HATPase_dom"/>
</dbReference>